<dbReference type="EMBL" id="CP002859">
    <property type="protein sequence ID" value="AEI46792.1"/>
    <property type="molecule type" value="Genomic_DNA"/>
</dbReference>
<name>A0A7U3ZGN4_RUNSL</name>
<accession>A0A7U3ZGN4</accession>
<dbReference type="AlphaFoldDB" id="A0A7U3ZGN4"/>
<keyword evidence="2" id="KW-1185">Reference proteome</keyword>
<reference evidence="2" key="1">
    <citation type="submission" date="2011-06" db="EMBL/GenBank/DDBJ databases">
        <title>The complete genome of chromosome of Runella slithyformis DSM 19594.</title>
        <authorList>
            <consortium name="US DOE Joint Genome Institute (JGI-PGF)"/>
            <person name="Lucas S."/>
            <person name="Han J."/>
            <person name="Lapidus A."/>
            <person name="Bruce D."/>
            <person name="Goodwin L."/>
            <person name="Pitluck S."/>
            <person name="Peters L."/>
            <person name="Kyrpides N."/>
            <person name="Mavromatis K."/>
            <person name="Ivanova N."/>
            <person name="Ovchinnikova G."/>
            <person name="Zhang X."/>
            <person name="Misra M."/>
            <person name="Detter J.C."/>
            <person name="Tapia R."/>
            <person name="Han C."/>
            <person name="Land M."/>
            <person name="Hauser L."/>
            <person name="Markowitz V."/>
            <person name="Cheng J.-F."/>
            <person name="Hugenholtz P."/>
            <person name="Woyke T."/>
            <person name="Wu D."/>
            <person name="Tindall B."/>
            <person name="Faehrich R."/>
            <person name="Brambilla E."/>
            <person name="Klenk H.-P."/>
            <person name="Eisen J.A."/>
        </authorList>
    </citation>
    <scope>NUCLEOTIDE SEQUENCE [LARGE SCALE GENOMIC DNA]</scope>
    <source>
        <strain evidence="2">ATCC 29530 / DSM 19594 / LMG 11500 / NCIMB 11436 / LSU 4</strain>
    </source>
</reference>
<reference evidence="1 2" key="2">
    <citation type="journal article" date="2012" name="Stand. Genomic Sci.">
        <title>Complete genome sequence of the aquatic bacterium Runella slithyformis type strain (LSU 4(T)).</title>
        <authorList>
            <person name="Copeland A."/>
            <person name="Zhang X."/>
            <person name="Misra M."/>
            <person name="Lapidus A."/>
            <person name="Nolan M."/>
            <person name="Lucas S."/>
            <person name="Deshpande S."/>
            <person name="Cheng J.F."/>
            <person name="Tapia R."/>
            <person name="Goodwin L.A."/>
            <person name="Pitluck S."/>
            <person name="Liolios K."/>
            <person name="Pagani I."/>
            <person name="Ivanova N."/>
            <person name="Mikhailova N."/>
            <person name="Pati A."/>
            <person name="Chen A."/>
            <person name="Palaniappan K."/>
            <person name="Land M."/>
            <person name="Hauser L."/>
            <person name="Pan C."/>
            <person name="Jeffries C.D."/>
            <person name="Detter J.C."/>
            <person name="Brambilla E.M."/>
            <person name="Rohde M."/>
            <person name="Djao O.D."/>
            <person name="Goker M."/>
            <person name="Sikorski J."/>
            <person name="Tindall B.J."/>
            <person name="Woyke T."/>
            <person name="Bristow J."/>
            <person name="Eisen J.A."/>
            <person name="Markowitz V."/>
            <person name="Hugenholtz P."/>
            <person name="Kyrpides N.C."/>
            <person name="Klenk H.P."/>
            <person name="Mavromatis K."/>
        </authorList>
    </citation>
    <scope>NUCLEOTIDE SEQUENCE [LARGE SCALE GENOMIC DNA]</scope>
    <source>
        <strain evidence="2">ATCC 29530 / DSM 19594 / LMG 11500 / NCIMB 11436 / LSU 4</strain>
    </source>
</reference>
<dbReference type="Proteomes" id="UP000000493">
    <property type="component" value="Chromosome"/>
</dbReference>
<evidence type="ECO:0000313" key="1">
    <source>
        <dbReference type="EMBL" id="AEI46792.1"/>
    </source>
</evidence>
<evidence type="ECO:0000313" key="2">
    <source>
        <dbReference type="Proteomes" id="UP000000493"/>
    </source>
</evidence>
<dbReference type="KEGG" id="rsi:Runsl_0340"/>
<proteinExistence type="predicted"/>
<sequence length="122" mass="13735">MIDVLTVKREQKINEDLKLIPVAKCQLQLSASVHFLSFVEGIIAEPPQQAVFLLTPLTVFLSVGDMKNGIRSVDFGEYCTQIDLAHVLFFDRQCYNSSPASDRTRFFHRFFVGFALVFSGAS</sequence>
<organism evidence="1 2">
    <name type="scientific">Runella slithyformis (strain ATCC 29530 / DSM 19594 / LMG 11500 / NCIMB 11436 / LSU 4)</name>
    <dbReference type="NCBI Taxonomy" id="761193"/>
    <lineage>
        <taxon>Bacteria</taxon>
        <taxon>Pseudomonadati</taxon>
        <taxon>Bacteroidota</taxon>
        <taxon>Cytophagia</taxon>
        <taxon>Cytophagales</taxon>
        <taxon>Spirosomataceae</taxon>
        <taxon>Runella</taxon>
    </lineage>
</organism>
<gene>
    <name evidence="1" type="ordered locus">Runsl_0340</name>
</gene>
<protein>
    <submittedName>
        <fullName evidence="1">Uncharacterized protein</fullName>
    </submittedName>
</protein>